<sequence length="450" mass="47749">MIRMDEFIDKLLKAAAEAGIDPAEVYSQENSAFSAEAMEGNVDSYEVSETCGLGLRGVVGGKMGYASTEAFDDDAIRMLIRGVKESAALVETEEQDEIYAGDPEYPELAIPENDLDSITAEEKLQLVLDIEKTAMAADPRIVKSQGSFVATGKGVVRLVNSYGLNLKTEAPVGGYVTAGIWLVGKDGESTATGGESEVSRKFRELDPVSIGKKAAEKTTERLNASPVESGMYRTVIRRDAMRSLLNVFSGIFSAENAQKKLSLLDGREGETIAASCVTLMDDPLLPDGLASATFDGEGSACRTKAVIENGVLKTLLHSRKTARKAGTVSTGNAKRTVSTPVRVAPTNFFFRPGEKDLDGLLADLGDGLLITEVGGLHAGANPISGDFSLIAKGFRVNGGKQGKPVEQITIAGNFYQLLKDIRAVGSDLEFKRSNIGSPSVDVGTIHVAGK</sequence>
<evidence type="ECO:0000313" key="2">
    <source>
        <dbReference type="Proteomes" id="UP000192328"/>
    </source>
</evidence>
<reference evidence="1" key="1">
    <citation type="submission" date="2017-04" db="EMBL/GenBank/DDBJ databases">
        <authorList>
            <person name="Varghese N."/>
            <person name="Submissions S."/>
        </authorList>
    </citation>
    <scope>NUCLEOTIDE SEQUENCE</scope>
    <source>
        <strain evidence="1">WTE2008</strain>
    </source>
</reference>
<protein>
    <submittedName>
        <fullName evidence="1">PmbA protein</fullName>
    </submittedName>
</protein>
<keyword evidence="2" id="KW-1185">Reference proteome</keyword>
<name>A0AC61PM56_9FIRM</name>
<dbReference type="Proteomes" id="UP000192328">
    <property type="component" value="Unassembled WGS sequence"/>
</dbReference>
<organism evidence="1 2">
    <name type="scientific">Aristaeella lactis</name>
    <dbReference type="NCBI Taxonomy" id="3046383"/>
    <lineage>
        <taxon>Bacteria</taxon>
        <taxon>Bacillati</taxon>
        <taxon>Bacillota</taxon>
        <taxon>Clostridia</taxon>
        <taxon>Eubacteriales</taxon>
        <taxon>Aristaeellaceae</taxon>
        <taxon>Aristaeella</taxon>
    </lineage>
</organism>
<dbReference type="EMBL" id="FWXZ01000003">
    <property type="protein sequence ID" value="SMC67130.1"/>
    <property type="molecule type" value="Genomic_DNA"/>
</dbReference>
<gene>
    <name evidence="1" type="ORF">SAMN06297397_1909</name>
</gene>
<comment type="caution">
    <text evidence="1">The sequence shown here is derived from an EMBL/GenBank/DDBJ whole genome shotgun (WGS) entry which is preliminary data.</text>
</comment>
<evidence type="ECO:0000313" key="1">
    <source>
        <dbReference type="EMBL" id="SMC67130.1"/>
    </source>
</evidence>
<accession>A0AC61PM56</accession>
<proteinExistence type="predicted"/>